<reference evidence="2" key="1">
    <citation type="submission" date="2016-06" db="EMBL/GenBank/DDBJ databases">
        <authorList>
            <person name="Varghese N."/>
            <person name="Submissions Spin"/>
        </authorList>
    </citation>
    <scope>NUCLEOTIDE SEQUENCE [LARGE SCALE GENOMIC DNA]</scope>
    <source>
        <strain evidence="2">DSM 45160</strain>
    </source>
</reference>
<dbReference type="AlphaFoldDB" id="A0A1C4Y1Z5"/>
<accession>A0A1C4Y1Z5</accession>
<organism evidence="1 2">
    <name type="scientific">Micromonospora chokoriensis</name>
    <dbReference type="NCBI Taxonomy" id="356851"/>
    <lineage>
        <taxon>Bacteria</taxon>
        <taxon>Bacillati</taxon>
        <taxon>Actinomycetota</taxon>
        <taxon>Actinomycetes</taxon>
        <taxon>Micromonosporales</taxon>
        <taxon>Micromonosporaceae</taxon>
        <taxon>Micromonospora</taxon>
    </lineage>
</organism>
<name>A0A1C4Y1Z5_9ACTN</name>
<gene>
    <name evidence="1" type="ORF">GA0070612_4195</name>
</gene>
<evidence type="ECO:0000313" key="1">
    <source>
        <dbReference type="EMBL" id="SCF14700.1"/>
    </source>
</evidence>
<keyword evidence="2" id="KW-1185">Reference proteome</keyword>
<dbReference type="Proteomes" id="UP000198224">
    <property type="component" value="Chromosome I"/>
</dbReference>
<proteinExistence type="predicted"/>
<evidence type="ECO:0000313" key="2">
    <source>
        <dbReference type="Proteomes" id="UP000198224"/>
    </source>
</evidence>
<dbReference type="EMBL" id="LT607409">
    <property type="protein sequence ID" value="SCF14700.1"/>
    <property type="molecule type" value="Genomic_DNA"/>
</dbReference>
<protein>
    <submittedName>
        <fullName evidence="1">Uncharacterized protein</fullName>
    </submittedName>
</protein>
<sequence length="50" mass="5780">MSRYDWGRTHPGIERLERAVTDRRDAVVRHPLYASLDTHEALVTFMEGPA</sequence>
<dbReference type="eggNOG" id="ENOG502Z7VP">
    <property type="taxonomic scope" value="Bacteria"/>
</dbReference>